<dbReference type="RefSeq" id="WP_225394803.1">
    <property type="nucleotide sequence ID" value="NZ_CAJSHN010000134.1"/>
</dbReference>
<sequence length="28" mass="3261">MRRNLSHIIAAAFNEPLLLEPAYARVFF</sequence>
<dbReference type="Proteomes" id="UP000540485">
    <property type="component" value="Unassembled WGS sequence"/>
</dbReference>
<name>A0A853EEX9_ECOLX</name>
<dbReference type="EMBL" id="JABUPJ010000172">
    <property type="protein sequence ID" value="NYQ42308.1"/>
    <property type="molecule type" value="Genomic_DNA"/>
</dbReference>
<gene>
    <name evidence="1" type="ORF">G4A38_28280</name>
    <name evidence="2" type="ORF">G4A38_28290</name>
</gene>
<protein>
    <submittedName>
        <fullName evidence="1">Phage tail protein</fullName>
    </submittedName>
</protein>
<accession>A0A853EEX9</accession>
<dbReference type="EMBL" id="JABUPJ010000171">
    <property type="protein sequence ID" value="NYQ42306.1"/>
    <property type="molecule type" value="Genomic_DNA"/>
</dbReference>
<comment type="caution">
    <text evidence="1">The sequence shown here is derived from an EMBL/GenBank/DDBJ whole genome shotgun (WGS) entry which is preliminary data.</text>
</comment>
<dbReference type="AlphaFoldDB" id="A0A853EEX9"/>
<proteinExistence type="predicted"/>
<organism evidence="1">
    <name type="scientific">Escherichia coli</name>
    <dbReference type="NCBI Taxonomy" id="562"/>
    <lineage>
        <taxon>Bacteria</taxon>
        <taxon>Pseudomonadati</taxon>
        <taxon>Pseudomonadota</taxon>
        <taxon>Gammaproteobacteria</taxon>
        <taxon>Enterobacterales</taxon>
        <taxon>Enterobacteriaceae</taxon>
        <taxon>Escherichia</taxon>
    </lineage>
</organism>
<evidence type="ECO:0000313" key="1">
    <source>
        <dbReference type="EMBL" id="NYQ42306.1"/>
    </source>
</evidence>
<feature type="non-terminal residue" evidence="1">
    <location>
        <position position="28"/>
    </location>
</feature>
<reference evidence="1" key="1">
    <citation type="journal article" date="2020" name="J. Appl. Microbiol.">
        <title>Genetic characterization of Shigatoxigenic and enteropathogenic Escherichia coli O80:H2 from diarrheic and septicemic calves and relatedness to human Shigatoxigenic E. coli O80:H2.</title>
        <authorList>
            <person name="Habets A."/>
            <person name="Crombe F."/>
            <person name="Nakamura K."/>
            <person name="Guerin V."/>
            <person name="De Rauw K."/>
            <person name="Pierard D."/>
            <person name="Saulmont M."/>
            <person name="Hayashi T."/>
            <person name="Mainil J.G."/>
            <person name="Thiry D."/>
        </authorList>
    </citation>
    <scope>NUCLEOTIDE SEQUENCE [LARGE SCALE GENOMIC DNA]</scope>
    <source>
        <strain evidence="1">EH3306</strain>
    </source>
</reference>
<evidence type="ECO:0000313" key="2">
    <source>
        <dbReference type="EMBL" id="NYQ42308.1"/>
    </source>
</evidence>